<accession>A0A6J4QDC8</accession>
<protein>
    <submittedName>
        <fullName evidence="2">Uncharacterized protein</fullName>
    </submittedName>
</protein>
<reference evidence="2" key="1">
    <citation type="submission" date="2020-02" db="EMBL/GenBank/DDBJ databases">
        <authorList>
            <person name="Meier V. D."/>
        </authorList>
    </citation>
    <scope>NUCLEOTIDE SEQUENCE</scope>
    <source>
        <strain evidence="2">AVDCRST_MAG64</strain>
    </source>
</reference>
<dbReference type="AlphaFoldDB" id="A0A6J4QDC8"/>
<sequence>RARAGGVEPHERRRAARPGPVVRAAVLAGVGPRAHRRAQGAGGGGGGPVGLL</sequence>
<feature type="region of interest" description="Disordered" evidence="1">
    <location>
        <begin position="30"/>
        <end position="52"/>
    </location>
</feature>
<evidence type="ECO:0000313" key="2">
    <source>
        <dbReference type="EMBL" id="CAA9434905.1"/>
    </source>
</evidence>
<feature type="compositionally biased region" description="Gly residues" evidence="1">
    <location>
        <begin position="40"/>
        <end position="52"/>
    </location>
</feature>
<gene>
    <name evidence="2" type="ORF">AVDCRST_MAG64-3747</name>
</gene>
<feature type="non-terminal residue" evidence="2">
    <location>
        <position position="52"/>
    </location>
</feature>
<feature type="non-terminal residue" evidence="2">
    <location>
        <position position="1"/>
    </location>
</feature>
<organism evidence="2">
    <name type="scientific">uncultured Phycisphaerae bacterium</name>
    <dbReference type="NCBI Taxonomy" id="904963"/>
    <lineage>
        <taxon>Bacteria</taxon>
        <taxon>Pseudomonadati</taxon>
        <taxon>Planctomycetota</taxon>
        <taxon>Phycisphaerae</taxon>
        <taxon>environmental samples</taxon>
    </lineage>
</organism>
<evidence type="ECO:0000256" key="1">
    <source>
        <dbReference type="SAM" id="MobiDB-lite"/>
    </source>
</evidence>
<name>A0A6J4QDC8_9BACT</name>
<proteinExistence type="predicted"/>
<dbReference type="EMBL" id="CADCUQ010000865">
    <property type="protein sequence ID" value="CAA9434905.1"/>
    <property type="molecule type" value="Genomic_DNA"/>
</dbReference>